<dbReference type="Proteomes" id="UP000236161">
    <property type="component" value="Unassembled WGS sequence"/>
</dbReference>
<accession>A0A2I0ATQ8</accession>
<dbReference type="EMBL" id="KZ451950">
    <property type="protein sequence ID" value="PKA58935.1"/>
    <property type="molecule type" value="Genomic_DNA"/>
</dbReference>
<proteinExistence type="predicted"/>
<organism evidence="1 2">
    <name type="scientific">Apostasia shenzhenica</name>
    <dbReference type="NCBI Taxonomy" id="1088818"/>
    <lineage>
        <taxon>Eukaryota</taxon>
        <taxon>Viridiplantae</taxon>
        <taxon>Streptophyta</taxon>
        <taxon>Embryophyta</taxon>
        <taxon>Tracheophyta</taxon>
        <taxon>Spermatophyta</taxon>
        <taxon>Magnoliopsida</taxon>
        <taxon>Liliopsida</taxon>
        <taxon>Asparagales</taxon>
        <taxon>Orchidaceae</taxon>
        <taxon>Apostasioideae</taxon>
        <taxon>Apostasia</taxon>
    </lineage>
</organism>
<name>A0A2I0ATQ8_9ASPA</name>
<reference evidence="1 2" key="1">
    <citation type="journal article" date="2017" name="Nature">
        <title>The Apostasia genome and the evolution of orchids.</title>
        <authorList>
            <person name="Zhang G.Q."/>
            <person name="Liu K.W."/>
            <person name="Li Z."/>
            <person name="Lohaus R."/>
            <person name="Hsiao Y.Y."/>
            <person name="Niu S.C."/>
            <person name="Wang J.Y."/>
            <person name="Lin Y.C."/>
            <person name="Xu Q."/>
            <person name="Chen L.J."/>
            <person name="Yoshida K."/>
            <person name="Fujiwara S."/>
            <person name="Wang Z.W."/>
            <person name="Zhang Y.Q."/>
            <person name="Mitsuda N."/>
            <person name="Wang M."/>
            <person name="Liu G.H."/>
            <person name="Pecoraro L."/>
            <person name="Huang H.X."/>
            <person name="Xiao X.J."/>
            <person name="Lin M."/>
            <person name="Wu X.Y."/>
            <person name="Wu W.L."/>
            <person name="Chen Y.Y."/>
            <person name="Chang S.B."/>
            <person name="Sakamoto S."/>
            <person name="Ohme-Takagi M."/>
            <person name="Yagi M."/>
            <person name="Zeng S.J."/>
            <person name="Shen C.Y."/>
            <person name="Yeh C.M."/>
            <person name="Luo Y.B."/>
            <person name="Tsai W.C."/>
            <person name="Van de Peer Y."/>
            <person name="Liu Z.J."/>
        </authorList>
    </citation>
    <scope>NUCLEOTIDE SEQUENCE [LARGE SCALE GENOMIC DNA]</scope>
    <source>
        <strain evidence="2">cv. Shenzhen</strain>
        <tissue evidence="1">Stem</tissue>
    </source>
</reference>
<keyword evidence="2" id="KW-1185">Reference proteome</keyword>
<evidence type="ECO:0000313" key="2">
    <source>
        <dbReference type="Proteomes" id="UP000236161"/>
    </source>
</evidence>
<sequence length="65" mass="7467">MKEQEEARSAAPVRELLRAEERRSFEVLPVGEPEPRAEERTRSSAVLLFTSHEPVRKKSGYWLGS</sequence>
<evidence type="ECO:0000313" key="1">
    <source>
        <dbReference type="EMBL" id="PKA58935.1"/>
    </source>
</evidence>
<dbReference type="AlphaFoldDB" id="A0A2I0ATQ8"/>
<gene>
    <name evidence="1" type="ORF">AXF42_Ash001028</name>
</gene>
<protein>
    <submittedName>
        <fullName evidence="1">Uncharacterized protein</fullName>
    </submittedName>
</protein>